<keyword evidence="2" id="KW-0963">Cytoplasm</keyword>
<dbReference type="CDD" id="cd07016">
    <property type="entry name" value="S14_ClpP_1"/>
    <property type="match status" value="1"/>
</dbReference>
<dbReference type="GO" id="GO:0009368">
    <property type="term" value="C:endopeptidase Clp complex"/>
    <property type="evidence" value="ECO:0007669"/>
    <property type="project" value="TreeGrafter"/>
</dbReference>
<name>A0A8S5SJW1_9CAUD</name>
<keyword evidence="3" id="KW-0378">Hydrolase</keyword>
<dbReference type="InterPro" id="IPR023562">
    <property type="entry name" value="ClpP/TepA"/>
</dbReference>
<reference evidence="4" key="1">
    <citation type="journal article" date="2021" name="Proc. Natl. Acad. Sci. U.S.A.">
        <title>A Catalog of Tens of Thousands of Viruses from Human Metagenomes Reveals Hidden Associations with Chronic Diseases.</title>
        <authorList>
            <person name="Tisza M.J."/>
            <person name="Buck C.B."/>
        </authorList>
    </citation>
    <scope>NUCLEOTIDE SEQUENCE</scope>
    <source>
        <strain evidence="4">Ctk5O4</strain>
    </source>
</reference>
<dbReference type="PANTHER" id="PTHR10381">
    <property type="entry name" value="ATP-DEPENDENT CLP PROTEASE PROTEOLYTIC SUBUNIT"/>
    <property type="match status" value="1"/>
</dbReference>
<dbReference type="InterPro" id="IPR001907">
    <property type="entry name" value="ClpP"/>
</dbReference>
<dbReference type="Pfam" id="PF00574">
    <property type="entry name" value="CLP_protease"/>
    <property type="match status" value="1"/>
</dbReference>
<proteinExistence type="inferred from homology"/>
<dbReference type="GO" id="GO:0051117">
    <property type="term" value="F:ATPase binding"/>
    <property type="evidence" value="ECO:0007669"/>
    <property type="project" value="TreeGrafter"/>
</dbReference>
<evidence type="ECO:0000256" key="1">
    <source>
        <dbReference type="ARBA" id="ARBA00007039"/>
    </source>
</evidence>
<keyword evidence="4" id="KW-0645">Protease</keyword>
<dbReference type="NCBIfam" id="NF045542">
    <property type="entry name" value="Clp_rel_HeadMat"/>
    <property type="match status" value="1"/>
</dbReference>
<dbReference type="EMBL" id="BK032612">
    <property type="protein sequence ID" value="DAF51208.1"/>
    <property type="molecule type" value="Genomic_DNA"/>
</dbReference>
<dbReference type="InterPro" id="IPR029045">
    <property type="entry name" value="ClpP/crotonase-like_dom_sf"/>
</dbReference>
<evidence type="ECO:0000313" key="4">
    <source>
        <dbReference type="EMBL" id="DAF51208.1"/>
    </source>
</evidence>
<comment type="similarity">
    <text evidence="1">Belongs to the peptidase S14 family.</text>
</comment>
<dbReference type="SUPFAM" id="SSF52096">
    <property type="entry name" value="ClpP/crotonase"/>
    <property type="match status" value="1"/>
</dbReference>
<dbReference type="PRINTS" id="PR00127">
    <property type="entry name" value="CLPPROTEASEP"/>
</dbReference>
<dbReference type="GO" id="GO:0004252">
    <property type="term" value="F:serine-type endopeptidase activity"/>
    <property type="evidence" value="ECO:0007669"/>
    <property type="project" value="InterPro"/>
</dbReference>
<evidence type="ECO:0000256" key="2">
    <source>
        <dbReference type="ARBA" id="ARBA00022490"/>
    </source>
</evidence>
<sequence length="234" mass="24933">MMTTVPIKGVVSSDDNAEIYQFWGYSTVTPSDISDALKNAGGQPIKAEINSPGGDVYAGSDIYTALKNYSGSIEIDIVGLAASAASVIAMAGDTIKISPTGQMMIHRSSTVSQGNSDNLASDLQGLDSTDQAIANVYAEKTGMDVQHIYQMMSDETWINAQDAVKDGFADEIMFAGQPKAVVNGVGQFLSAEVIQKTRSLLKLKNDSNQIQIETSQPKTTHSVADKLAILFDKN</sequence>
<dbReference type="GO" id="GO:0004176">
    <property type="term" value="F:ATP-dependent peptidase activity"/>
    <property type="evidence" value="ECO:0007669"/>
    <property type="project" value="InterPro"/>
</dbReference>
<accession>A0A8S5SJW1</accession>
<dbReference type="GO" id="GO:0006515">
    <property type="term" value="P:protein quality control for misfolded or incompletely synthesized proteins"/>
    <property type="evidence" value="ECO:0007669"/>
    <property type="project" value="TreeGrafter"/>
</dbReference>
<protein>
    <submittedName>
        <fullName evidence="4">ATP dependent Clp protease</fullName>
    </submittedName>
</protein>
<dbReference type="Gene3D" id="3.90.226.10">
    <property type="entry name" value="2-enoyl-CoA Hydratase, Chain A, domain 1"/>
    <property type="match status" value="1"/>
</dbReference>
<evidence type="ECO:0000256" key="3">
    <source>
        <dbReference type="ARBA" id="ARBA00022801"/>
    </source>
</evidence>
<dbReference type="PANTHER" id="PTHR10381:SF70">
    <property type="entry name" value="ATP-DEPENDENT CLP PROTEASE PROTEOLYTIC SUBUNIT"/>
    <property type="match status" value="1"/>
</dbReference>
<organism evidence="4">
    <name type="scientific">Siphoviridae sp. ctk5O4</name>
    <dbReference type="NCBI Taxonomy" id="2827921"/>
    <lineage>
        <taxon>Viruses</taxon>
        <taxon>Duplodnaviria</taxon>
        <taxon>Heunggongvirae</taxon>
        <taxon>Uroviricota</taxon>
        <taxon>Caudoviricetes</taxon>
    </lineage>
</organism>